<accession>A0A8H7IWD3</accession>
<evidence type="ECO:0000313" key="4">
    <source>
        <dbReference type="Proteomes" id="UP000651452"/>
    </source>
</evidence>
<gene>
    <name evidence="3" type="ORF">EKO04_008084</name>
</gene>
<protein>
    <submittedName>
        <fullName evidence="3">Uncharacterized protein</fullName>
    </submittedName>
</protein>
<feature type="coiled-coil region" evidence="1">
    <location>
        <begin position="351"/>
        <end position="378"/>
    </location>
</feature>
<dbReference type="Proteomes" id="UP000651452">
    <property type="component" value="Unassembled WGS sequence"/>
</dbReference>
<dbReference type="OrthoDB" id="10635099at2759"/>
<organism evidence="3 4">
    <name type="scientific">Ascochyta lentis</name>
    <dbReference type="NCBI Taxonomy" id="205686"/>
    <lineage>
        <taxon>Eukaryota</taxon>
        <taxon>Fungi</taxon>
        <taxon>Dikarya</taxon>
        <taxon>Ascomycota</taxon>
        <taxon>Pezizomycotina</taxon>
        <taxon>Dothideomycetes</taxon>
        <taxon>Pleosporomycetidae</taxon>
        <taxon>Pleosporales</taxon>
        <taxon>Pleosporineae</taxon>
        <taxon>Didymellaceae</taxon>
        <taxon>Ascochyta</taxon>
    </lineage>
</organism>
<dbReference type="AlphaFoldDB" id="A0A8H7IWD3"/>
<evidence type="ECO:0000256" key="2">
    <source>
        <dbReference type="SAM" id="MobiDB-lite"/>
    </source>
</evidence>
<name>A0A8H7IWD3_9PLEO</name>
<feature type="compositionally biased region" description="Basic and acidic residues" evidence="2">
    <location>
        <begin position="230"/>
        <end position="240"/>
    </location>
</feature>
<keyword evidence="4" id="KW-1185">Reference proteome</keyword>
<evidence type="ECO:0000256" key="1">
    <source>
        <dbReference type="SAM" id="Coils"/>
    </source>
</evidence>
<evidence type="ECO:0000313" key="3">
    <source>
        <dbReference type="EMBL" id="KAF9693975.1"/>
    </source>
</evidence>
<dbReference type="EMBL" id="RZGK01000014">
    <property type="protein sequence ID" value="KAF9693975.1"/>
    <property type="molecule type" value="Genomic_DNA"/>
</dbReference>
<reference evidence="3" key="2">
    <citation type="submission" date="2020-09" db="EMBL/GenBank/DDBJ databases">
        <title>Reference genome assembly for Australian Ascochyta lentis isolate Al4.</title>
        <authorList>
            <person name="Lee R.C."/>
            <person name="Farfan-Caceres L.M."/>
            <person name="Debler J.W."/>
            <person name="Williams A.H."/>
            <person name="Henares B.M."/>
        </authorList>
    </citation>
    <scope>NUCLEOTIDE SEQUENCE</scope>
    <source>
        <strain evidence="3">Al4</strain>
    </source>
</reference>
<reference evidence="3" key="1">
    <citation type="submission" date="2018-12" db="EMBL/GenBank/DDBJ databases">
        <authorList>
            <person name="Syme R.A."/>
            <person name="Farfan-Caceres L."/>
            <person name="Lichtenzveig J."/>
        </authorList>
    </citation>
    <scope>NUCLEOTIDE SEQUENCE</scope>
    <source>
        <strain evidence="3">Al4</strain>
    </source>
</reference>
<feature type="region of interest" description="Disordered" evidence="2">
    <location>
        <begin position="206"/>
        <end position="254"/>
    </location>
</feature>
<comment type="caution">
    <text evidence="3">The sequence shown here is derived from an EMBL/GenBank/DDBJ whole genome shotgun (WGS) entry which is preliminary data.</text>
</comment>
<proteinExistence type="predicted"/>
<sequence length="430" mass="47097">MTALPELTPLAVAAAIDDFAASPQRGLAAFERLRSAAQPIHGEVLARKRGRRGGWHAGRDDKENADALVTRFWVAAVYHGLHAHLEQSIEEFVGAAAGPLLAPRIRGVARVSETWGADFWAVLRRQGIHLQSDPSNSLVDQLAATARYYDDIEVFAADFTPFYTSHHTRGRPASVNVVTATNVKNFLTWSLDMSLKPMPTLHLSRAVSPTTPVASLQKRLPSQPPEEREETGHGTAEIRPRKLAKTPSAATSPRANIQQLTVAPSQSGANIQQLTVASLQRISINSLLADEDDLQSQPAYGTLSKSTRAVELPCGLSEYVKACQTAKVSTKARFDDLHLKLGLVPPPTPSLSVLQKEIAKLETRIQRQKDKIVAITDDLPDQETSFSLPDQATIFLTAIHDELARLKRVVTEDTERRDQLQEVARQIGPP</sequence>
<keyword evidence="1" id="KW-0175">Coiled coil</keyword>